<evidence type="ECO:0000313" key="1">
    <source>
        <dbReference type="WBParaSite" id="BTMF_0000185101-mRNA-1"/>
    </source>
</evidence>
<dbReference type="WBParaSite" id="BTMF_0000185101-mRNA-1">
    <property type="protein sequence ID" value="BTMF_0000185101-mRNA-1"/>
    <property type="gene ID" value="BTMF_0000185101"/>
</dbReference>
<name>A0A0R3Q6A0_9BILA</name>
<organism evidence="1">
    <name type="scientific">Brugia timori</name>
    <dbReference type="NCBI Taxonomy" id="42155"/>
    <lineage>
        <taxon>Eukaryota</taxon>
        <taxon>Metazoa</taxon>
        <taxon>Ecdysozoa</taxon>
        <taxon>Nematoda</taxon>
        <taxon>Chromadorea</taxon>
        <taxon>Rhabditida</taxon>
        <taxon>Spirurina</taxon>
        <taxon>Spiruromorpha</taxon>
        <taxon>Filarioidea</taxon>
        <taxon>Onchocercidae</taxon>
        <taxon>Brugia</taxon>
    </lineage>
</organism>
<reference evidence="1" key="1">
    <citation type="submission" date="2017-02" db="UniProtKB">
        <authorList>
            <consortium name="WormBaseParasite"/>
        </authorList>
    </citation>
    <scope>IDENTIFICATION</scope>
</reference>
<accession>A0A0R3Q6A0</accession>
<sequence>LFSPNTMIFYEYIRLNVSVQHKHKRLFPKILYPVFLTGLFRPHDPICHIFLNHTNMLAHQLSKWYDISQKKPCVTSFPKLGSSKNCTGTGYLVHFP</sequence>
<dbReference type="AlphaFoldDB" id="A0A0R3Q6A0"/>
<protein>
    <submittedName>
        <fullName evidence="1">Ovule protein</fullName>
    </submittedName>
</protein>
<proteinExistence type="predicted"/>